<dbReference type="Proteomes" id="UP001596175">
    <property type="component" value="Unassembled WGS sequence"/>
</dbReference>
<evidence type="ECO:0000313" key="3">
    <source>
        <dbReference type="Proteomes" id="UP001596175"/>
    </source>
</evidence>
<feature type="domain" description="AB hydrolase-1" evidence="1">
    <location>
        <begin position="6"/>
        <end position="243"/>
    </location>
</feature>
<reference evidence="3" key="1">
    <citation type="journal article" date="2019" name="Int. J. Syst. Evol. Microbiol.">
        <title>The Global Catalogue of Microorganisms (GCM) 10K type strain sequencing project: providing services to taxonomists for standard genome sequencing and annotation.</title>
        <authorList>
            <consortium name="The Broad Institute Genomics Platform"/>
            <consortium name="The Broad Institute Genome Sequencing Center for Infectious Disease"/>
            <person name="Wu L."/>
            <person name="Ma J."/>
        </authorList>
    </citation>
    <scope>NUCLEOTIDE SEQUENCE [LARGE SCALE GENOMIC DNA]</scope>
    <source>
        <strain evidence="3">XZYJ18</strain>
    </source>
</reference>
<dbReference type="SUPFAM" id="SSF53474">
    <property type="entry name" value="alpha/beta-Hydrolases"/>
    <property type="match status" value="1"/>
</dbReference>
<sequence length="265" mass="27325">MPTTYVLVHGAFATAAHWGPVARALALAGHRAVAVDLPGHGLDARPTGMAGLSTADDVAAVTGVVRAAREHGPVVLVGHSRGGMTVTAVANAVPELLAHVVYVSAWCCVAAGPSTYLAETGPSALDLLAPSLVTADPAEVGELRVDLHTTDPVALDALQDALLADGTRAELRAVLASMDVREALAIDEDAVRVDPGAWGLLPHTYVRLSRDRALLPELQDRFVAEADAALAQPFTVVDVPTSHVGIQLWPARLVEVLTGLAPAGG</sequence>
<dbReference type="InterPro" id="IPR052897">
    <property type="entry name" value="Sec-Metab_Biosynth_Hydrolase"/>
</dbReference>
<dbReference type="InterPro" id="IPR000073">
    <property type="entry name" value="AB_hydrolase_1"/>
</dbReference>
<dbReference type="PANTHER" id="PTHR37017">
    <property type="entry name" value="AB HYDROLASE-1 DOMAIN-CONTAINING PROTEIN-RELATED"/>
    <property type="match status" value="1"/>
</dbReference>
<protein>
    <submittedName>
        <fullName evidence="2">Alpha/beta fold hydrolase</fullName>
    </submittedName>
</protein>
<dbReference type="Pfam" id="PF12697">
    <property type="entry name" value="Abhydrolase_6"/>
    <property type="match status" value="1"/>
</dbReference>
<dbReference type="EMBL" id="JBHSKG010000016">
    <property type="protein sequence ID" value="MFC5141432.1"/>
    <property type="molecule type" value="Genomic_DNA"/>
</dbReference>
<evidence type="ECO:0000313" key="2">
    <source>
        <dbReference type="EMBL" id="MFC5141432.1"/>
    </source>
</evidence>
<comment type="caution">
    <text evidence="2">The sequence shown here is derived from an EMBL/GenBank/DDBJ whole genome shotgun (WGS) entry which is preliminary data.</text>
</comment>
<proteinExistence type="predicted"/>
<accession>A0ABV9ZK81</accession>
<dbReference type="InterPro" id="IPR029058">
    <property type="entry name" value="AB_hydrolase_fold"/>
</dbReference>
<organism evidence="2 3">
    <name type="scientific">Actinomycetospora rhizophila</name>
    <dbReference type="NCBI Taxonomy" id="1416876"/>
    <lineage>
        <taxon>Bacteria</taxon>
        <taxon>Bacillati</taxon>
        <taxon>Actinomycetota</taxon>
        <taxon>Actinomycetes</taxon>
        <taxon>Pseudonocardiales</taxon>
        <taxon>Pseudonocardiaceae</taxon>
        <taxon>Actinomycetospora</taxon>
    </lineage>
</organism>
<dbReference type="RefSeq" id="WP_378023582.1">
    <property type="nucleotide sequence ID" value="NZ_JBHSKG010000016.1"/>
</dbReference>
<evidence type="ECO:0000259" key="1">
    <source>
        <dbReference type="Pfam" id="PF12697"/>
    </source>
</evidence>
<gene>
    <name evidence="2" type="ORF">ACFPK1_24550</name>
</gene>
<keyword evidence="2" id="KW-0378">Hydrolase</keyword>
<keyword evidence="3" id="KW-1185">Reference proteome</keyword>
<dbReference type="GO" id="GO:0016787">
    <property type="term" value="F:hydrolase activity"/>
    <property type="evidence" value="ECO:0007669"/>
    <property type="project" value="UniProtKB-KW"/>
</dbReference>
<dbReference type="Gene3D" id="3.40.50.1820">
    <property type="entry name" value="alpha/beta hydrolase"/>
    <property type="match status" value="1"/>
</dbReference>
<name>A0ABV9ZK81_9PSEU</name>
<dbReference type="PANTHER" id="PTHR37017:SF11">
    <property type="entry name" value="ESTERASE_LIPASE_THIOESTERASE DOMAIN-CONTAINING PROTEIN"/>
    <property type="match status" value="1"/>
</dbReference>